<dbReference type="EMBL" id="LT554853">
    <property type="protein sequence ID" value="SAM07837.1"/>
    <property type="molecule type" value="Genomic_DNA"/>
</dbReference>
<feature type="region of interest" description="Disordered" evidence="7">
    <location>
        <begin position="128"/>
        <end position="257"/>
    </location>
</feature>
<feature type="compositionally biased region" description="Polar residues" evidence="7">
    <location>
        <begin position="171"/>
        <end position="188"/>
    </location>
</feature>
<dbReference type="PANTHER" id="PTHR10809">
    <property type="entry name" value="VESICLE-ASSOCIATED MEMBRANE PROTEIN-ASSOCIATED PROTEIN"/>
    <property type="match status" value="1"/>
</dbReference>
<gene>
    <name evidence="10" type="primary">ABSGL_13494.1 scaffold 14165</name>
</gene>
<protein>
    <recommendedName>
        <fullName evidence="9">MSP domain-containing protein</fullName>
    </recommendedName>
</protein>
<evidence type="ECO:0000256" key="3">
    <source>
        <dbReference type="ARBA" id="ARBA00022692"/>
    </source>
</evidence>
<dbReference type="AlphaFoldDB" id="A0A170AMT0"/>
<dbReference type="PANTHER" id="PTHR10809:SF6">
    <property type="entry name" value="AT11025P-RELATED"/>
    <property type="match status" value="1"/>
</dbReference>
<dbReference type="PIRSF" id="PIRSF019693">
    <property type="entry name" value="VAMP-associated"/>
    <property type="match status" value="1"/>
</dbReference>
<dbReference type="OMA" id="HRPLTNI"/>
<dbReference type="GO" id="GO:0090158">
    <property type="term" value="P:endoplasmic reticulum membrane organization"/>
    <property type="evidence" value="ECO:0007669"/>
    <property type="project" value="TreeGrafter"/>
</dbReference>
<evidence type="ECO:0000256" key="7">
    <source>
        <dbReference type="SAM" id="MobiDB-lite"/>
    </source>
</evidence>
<feature type="compositionally biased region" description="Low complexity" evidence="7">
    <location>
        <begin position="210"/>
        <end position="233"/>
    </location>
</feature>
<evidence type="ECO:0000313" key="10">
    <source>
        <dbReference type="EMBL" id="SAM07837.1"/>
    </source>
</evidence>
<sequence>MSLVIEPSDVLTFHRPLTNITQEILLVKNPHPGPVIFKVKTTAPKQYCVRPNAGKIAGHGEVEVQVNLQPFKTDPPLDFRCRDKFLVQSAQVESHDYDSTPVTDIWTRIETQDKGAIHQHKIKCSFDSVRPQESNVPTTTQAPLYTGPDKIEVTSLPEQDNPAYSDDPTTERSTGNDTTTGPTDSIDSQQRVEQQQPQGPKLELTEEPQAANSLTTAPASTTTPATSIPSTNTDSAVELSKHSPPTDRSIDKERTISENTDTKEQHLRFELAEAQKLITRLEQELDHSKQTLNGLRLRQTTNPIKDGARKLPSSVQPLDAVHQHLAQLQKSHPVEGYPPQVVAIICGVIFLFTYLFL</sequence>
<feature type="compositionally biased region" description="Polar residues" evidence="7">
    <location>
        <begin position="131"/>
        <end position="143"/>
    </location>
</feature>
<dbReference type="SUPFAM" id="SSF49354">
    <property type="entry name" value="PapD-like"/>
    <property type="match status" value="1"/>
</dbReference>
<keyword evidence="3 8" id="KW-0812">Transmembrane</keyword>
<dbReference type="InterPro" id="IPR000535">
    <property type="entry name" value="MSP_dom"/>
</dbReference>
<keyword evidence="5 8" id="KW-0472">Membrane</keyword>
<dbReference type="Pfam" id="PF00635">
    <property type="entry name" value="Motile_Sperm"/>
    <property type="match status" value="1"/>
</dbReference>
<keyword evidence="11" id="KW-1185">Reference proteome</keyword>
<dbReference type="PROSITE" id="PS50202">
    <property type="entry name" value="MSP"/>
    <property type="match status" value="1"/>
</dbReference>
<dbReference type="InterPro" id="IPR008962">
    <property type="entry name" value="PapD-like_sf"/>
</dbReference>
<evidence type="ECO:0000259" key="9">
    <source>
        <dbReference type="PROSITE" id="PS50202"/>
    </source>
</evidence>
<dbReference type="GO" id="GO:0005886">
    <property type="term" value="C:plasma membrane"/>
    <property type="evidence" value="ECO:0007669"/>
    <property type="project" value="TreeGrafter"/>
</dbReference>
<name>A0A170AMT0_ABSGL</name>
<comment type="subcellular location">
    <subcellularLocation>
        <location evidence="1">Membrane</location>
        <topology evidence="1">Single-pass type IV membrane protein</topology>
    </subcellularLocation>
</comment>
<evidence type="ECO:0000256" key="6">
    <source>
        <dbReference type="SAM" id="Coils"/>
    </source>
</evidence>
<feature type="compositionally biased region" description="Low complexity" evidence="7">
    <location>
        <begin position="189"/>
        <end position="198"/>
    </location>
</feature>
<dbReference type="GO" id="GO:0005789">
    <property type="term" value="C:endoplasmic reticulum membrane"/>
    <property type="evidence" value="ECO:0007669"/>
    <property type="project" value="InterPro"/>
</dbReference>
<dbReference type="STRING" id="4829.A0A170AMT0"/>
<feature type="compositionally biased region" description="Basic and acidic residues" evidence="7">
    <location>
        <begin position="239"/>
        <end position="257"/>
    </location>
</feature>
<evidence type="ECO:0000313" key="11">
    <source>
        <dbReference type="Proteomes" id="UP000078561"/>
    </source>
</evidence>
<dbReference type="GO" id="GO:0061817">
    <property type="term" value="P:endoplasmic reticulum-plasma membrane tethering"/>
    <property type="evidence" value="ECO:0007669"/>
    <property type="project" value="TreeGrafter"/>
</dbReference>
<dbReference type="Proteomes" id="UP000078561">
    <property type="component" value="Unassembled WGS sequence"/>
</dbReference>
<dbReference type="FunCoup" id="A0A170AMT0">
    <property type="interactions" value="191"/>
</dbReference>
<comment type="similarity">
    <text evidence="2">Belongs to the VAMP-associated protein (VAP) (TC 9.B.17) family.</text>
</comment>
<feature type="transmembrane region" description="Helical" evidence="8">
    <location>
        <begin position="337"/>
        <end position="356"/>
    </location>
</feature>
<feature type="coiled-coil region" evidence="6">
    <location>
        <begin position="264"/>
        <end position="298"/>
    </location>
</feature>
<dbReference type="Gene3D" id="2.60.40.10">
    <property type="entry name" value="Immunoglobulins"/>
    <property type="match status" value="1"/>
</dbReference>
<dbReference type="InParanoid" id="A0A170AMT0"/>
<keyword evidence="6" id="KW-0175">Coiled coil</keyword>
<feature type="domain" description="MSP" evidence="9">
    <location>
        <begin position="2"/>
        <end position="127"/>
    </location>
</feature>
<proteinExistence type="inferred from homology"/>
<evidence type="ECO:0000256" key="8">
    <source>
        <dbReference type="SAM" id="Phobius"/>
    </source>
</evidence>
<evidence type="ECO:0000256" key="2">
    <source>
        <dbReference type="ARBA" id="ARBA00008932"/>
    </source>
</evidence>
<dbReference type="GO" id="GO:0033149">
    <property type="term" value="F:FFAT motif binding"/>
    <property type="evidence" value="ECO:0007669"/>
    <property type="project" value="TreeGrafter"/>
</dbReference>
<evidence type="ECO:0000256" key="4">
    <source>
        <dbReference type="ARBA" id="ARBA00022989"/>
    </source>
</evidence>
<dbReference type="InterPro" id="IPR016763">
    <property type="entry name" value="VAP"/>
</dbReference>
<evidence type="ECO:0000256" key="1">
    <source>
        <dbReference type="ARBA" id="ARBA00004211"/>
    </source>
</evidence>
<organism evidence="10">
    <name type="scientific">Absidia glauca</name>
    <name type="common">Pin mould</name>
    <dbReference type="NCBI Taxonomy" id="4829"/>
    <lineage>
        <taxon>Eukaryota</taxon>
        <taxon>Fungi</taxon>
        <taxon>Fungi incertae sedis</taxon>
        <taxon>Mucoromycota</taxon>
        <taxon>Mucoromycotina</taxon>
        <taxon>Mucoromycetes</taxon>
        <taxon>Mucorales</taxon>
        <taxon>Cunninghamellaceae</taxon>
        <taxon>Absidia</taxon>
    </lineage>
</organism>
<evidence type="ECO:0000256" key="5">
    <source>
        <dbReference type="ARBA" id="ARBA00023136"/>
    </source>
</evidence>
<dbReference type="InterPro" id="IPR013783">
    <property type="entry name" value="Ig-like_fold"/>
</dbReference>
<accession>A0A170AMT0</accession>
<dbReference type="OrthoDB" id="264603at2759"/>
<keyword evidence="4 8" id="KW-1133">Transmembrane helix</keyword>
<reference evidence="10" key="1">
    <citation type="submission" date="2016-04" db="EMBL/GenBank/DDBJ databases">
        <authorList>
            <person name="Evans L.H."/>
            <person name="Alamgir A."/>
            <person name="Owens N."/>
            <person name="Weber N.D."/>
            <person name="Virtaneva K."/>
            <person name="Barbian K."/>
            <person name="Babar A."/>
            <person name="Rosenke K."/>
        </authorList>
    </citation>
    <scope>NUCLEOTIDE SEQUENCE [LARGE SCALE GENOMIC DNA]</scope>
    <source>
        <strain evidence="10">CBS 101.48</strain>
    </source>
</reference>